<dbReference type="PANTHER" id="PTHR43798">
    <property type="entry name" value="MONOACYLGLYCEROL LIPASE"/>
    <property type="match status" value="1"/>
</dbReference>
<gene>
    <name evidence="2" type="ORF">NC998_15495</name>
</gene>
<evidence type="ECO:0000259" key="1">
    <source>
        <dbReference type="Pfam" id="PF00561"/>
    </source>
</evidence>
<dbReference type="InterPro" id="IPR029058">
    <property type="entry name" value="AB_hydrolase_fold"/>
</dbReference>
<dbReference type="PANTHER" id="PTHR43798:SF33">
    <property type="entry name" value="HYDROLASE, PUTATIVE (AFU_ORTHOLOGUE AFUA_2G14860)-RELATED"/>
    <property type="match status" value="1"/>
</dbReference>
<proteinExistence type="predicted"/>
<keyword evidence="2" id="KW-0378">Hydrolase</keyword>
<dbReference type="InterPro" id="IPR050266">
    <property type="entry name" value="AB_hydrolase_sf"/>
</dbReference>
<feature type="domain" description="AB hydrolase-1" evidence="1">
    <location>
        <begin position="29"/>
        <end position="181"/>
    </location>
</feature>
<evidence type="ECO:0000313" key="2">
    <source>
        <dbReference type="EMBL" id="MEP0818502.1"/>
    </source>
</evidence>
<reference evidence="2 3" key="1">
    <citation type="submission" date="2022-04" db="EMBL/GenBank/DDBJ databases">
        <title>Positive selection, recombination, and allopatry shape intraspecific diversity of widespread and dominant cyanobacteria.</title>
        <authorList>
            <person name="Wei J."/>
            <person name="Shu W."/>
            <person name="Hu C."/>
        </authorList>
    </citation>
    <scope>NUCLEOTIDE SEQUENCE [LARGE SCALE GENOMIC DNA]</scope>
    <source>
        <strain evidence="2 3">GB2-A4</strain>
    </source>
</reference>
<dbReference type="PRINTS" id="PR00111">
    <property type="entry name" value="ABHYDROLASE"/>
</dbReference>
<dbReference type="GO" id="GO:0016787">
    <property type="term" value="F:hydrolase activity"/>
    <property type="evidence" value="ECO:0007669"/>
    <property type="project" value="UniProtKB-KW"/>
</dbReference>
<dbReference type="InterPro" id="IPR000073">
    <property type="entry name" value="AB_hydrolase_1"/>
</dbReference>
<dbReference type="SUPFAM" id="SSF53474">
    <property type="entry name" value="alpha/beta-Hydrolases"/>
    <property type="match status" value="1"/>
</dbReference>
<dbReference type="Proteomes" id="UP001464891">
    <property type="component" value="Unassembled WGS sequence"/>
</dbReference>
<dbReference type="Gene3D" id="3.40.50.1820">
    <property type="entry name" value="alpha/beta hydrolase"/>
    <property type="match status" value="1"/>
</dbReference>
<dbReference type="EMBL" id="JAMPKM010000009">
    <property type="protein sequence ID" value="MEP0818502.1"/>
    <property type="molecule type" value="Genomic_DNA"/>
</dbReference>
<comment type="caution">
    <text evidence="2">The sequence shown here is derived from an EMBL/GenBank/DDBJ whole genome shotgun (WGS) entry which is preliminary data.</text>
</comment>
<protein>
    <submittedName>
        <fullName evidence="2">Alpha/beta hydrolase</fullName>
    </submittedName>
</protein>
<accession>A0ABV0J9Q7</accession>
<dbReference type="Pfam" id="PF00561">
    <property type="entry name" value="Abhydrolase_1"/>
    <property type="match status" value="1"/>
</dbReference>
<evidence type="ECO:0000313" key="3">
    <source>
        <dbReference type="Proteomes" id="UP001464891"/>
    </source>
</evidence>
<sequence length="273" mass="30211">MNTQLIEKQIHFAGCNVSYLIGGPITATPPILFVHGWGVSVEPYQEMLSLLAQRYRVIAPYLPNLGKTTGPKSVWNYDDYTQFLIDFINILNLEKVHLIGHSLGGGISAQVSATLPGVVDSLVLIDSTGIPSGTIPTVLPRRLVEMLGQMPQARLPQLQQIFQAFTYNCFFHLQNVVETLKVALEGDLKPLLPQIQAPCLLLWGGQDLTTPLSVAQEFLGHIPNSQLVVVDEGFHEWNLFLVEKSSSIILNFLDGIEAKQQGGIKLDEFLIQR</sequence>
<organism evidence="2 3">
    <name type="scientific">Trichocoleus desertorum GB2-A4</name>
    <dbReference type="NCBI Taxonomy" id="2933944"/>
    <lineage>
        <taxon>Bacteria</taxon>
        <taxon>Bacillati</taxon>
        <taxon>Cyanobacteriota</taxon>
        <taxon>Cyanophyceae</taxon>
        <taxon>Leptolyngbyales</taxon>
        <taxon>Trichocoleusaceae</taxon>
        <taxon>Trichocoleus</taxon>
    </lineage>
</organism>
<name>A0ABV0J9Q7_9CYAN</name>
<keyword evidence="3" id="KW-1185">Reference proteome</keyword>
<dbReference type="RefSeq" id="WP_190436665.1">
    <property type="nucleotide sequence ID" value="NZ_JAMPKM010000009.1"/>
</dbReference>